<organism evidence="1 2">
    <name type="scientific">Rhodococcus sovatensis</name>
    <dbReference type="NCBI Taxonomy" id="1805840"/>
    <lineage>
        <taxon>Bacteria</taxon>
        <taxon>Bacillati</taxon>
        <taxon>Actinomycetota</taxon>
        <taxon>Actinomycetes</taxon>
        <taxon>Mycobacteriales</taxon>
        <taxon>Nocardiaceae</taxon>
        <taxon>Rhodococcus</taxon>
    </lineage>
</organism>
<reference evidence="1 2" key="1">
    <citation type="submission" date="2024-03" db="EMBL/GenBank/DDBJ databases">
        <title>Natural products discovery in diverse microorganisms through a two-stage MS feature dereplication strategy.</title>
        <authorList>
            <person name="Zhang R."/>
        </authorList>
    </citation>
    <scope>NUCLEOTIDE SEQUENCE [LARGE SCALE GENOMIC DNA]</scope>
    <source>
        <strain evidence="1 2">18930</strain>
    </source>
</reference>
<gene>
    <name evidence="1" type="ORF">WDS16_24355</name>
</gene>
<accession>A0ABZ2PK93</accession>
<sequence>MNDEANNGVSSAIVRGLAEHGTALGRAIGDAADRCFSAVRVQVSGRTGVGKSSVRTVLTAHHDLRIDGVDIVEAASIDVPWSPDPVLDGDVLVHVLASGAHQADIDAVAPATEVVFVLAKADTIDHLDTVIERLSAVVGAPVYPLMATIAASVMRGLPSSFGLLRPAANAVTTDMLLTPERFVRATLQMPRQARVELLEQVETCGVRIAVDTLTVNPDTDDATLRLLLAERSGVDAVARAVRRAVDTVRIDRQGKLLHRLTELVAQHPDATELERYLGSDEAVVAMMRSALRALGEPEEKLPTLSTAQHWQSRWQSTDEPARARAALAVTRGYLRMRER</sequence>
<name>A0ABZ2PK93_9NOCA</name>
<evidence type="ECO:0000313" key="1">
    <source>
        <dbReference type="EMBL" id="WXG68293.1"/>
    </source>
</evidence>
<dbReference type="EMBL" id="CP147846">
    <property type="protein sequence ID" value="WXG68293.1"/>
    <property type="molecule type" value="Genomic_DNA"/>
</dbReference>
<dbReference type="Proteomes" id="UP001432000">
    <property type="component" value="Chromosome"/>
</dbReference>
<proteinExistence type="predicted"/>
<protein>
    <submittedName>
        <fullName evidence="1">Uncharacterized protein</fullName>
    </submittedName>
</protein>
<evidence type="ECO:0000313" key="2">
    <source>
        <dbReference type="Proteomes" id="UP001432000"/>
    </source>
</evidence>
<dbReference type="RefSeq" id="WP_338888396.1">
    <property type="nucleotide sequence ID" value="NZ_CP147846.1"/>
</dbReference>
<keyword evidence="2" id="KW-1185">Reference proteome</keyword>